<dbReference type="GO" id="GO:0016853">
    <property type="term" value="F:isomerase activity"/>
    <property type="evidence" value="ECO:0007669"/>
    <property type="project" value="UniProtKB-KW"/>
</dbReference>
<feature type="domain" description="Thioredoxin" evidence="4">
    <location>
        <begin position="31"/>
        <end position="186"/>
    </location>
</feature>
<dbReference type="InterPro" id="IPR050553">
    <property type="entry name" value="Thioredoxin_ResA/DsbE_sf"/>
</dbReference>
<keyword evidence="5" id="KW-0413">Isomerase</keyword>
<dbReference type="STRING" id="216432.CA2559_00935"/>
<dbReference type="AlphaFoldDB" id="A3U4V9"/>
<evidence type="ECO:0000313" key="5">
    <source>
        <dbReference type="EMBL" id="EAP87276.1"/>
    </source>
</evidence>
<gene>
    <name evidence="5" type="ordered locus">CA2559_00935</name>
</gene>
<evidence type="ECO:0000256" key="2">
    <source>
        <dbReference type="ARBA" id="ARBA00022748"/>
    </source>
</evidence>
<dbReference type="PANTHER" id="PTHR42852">
    <property type="entry name" value="THIOL:DISULFIDE INTERCHANGE PROTEIN DSBE"/>
    <property type="match status" value="1"/>
</dbReference>
<accession>A3U4V9</accession>
<dbReference type="InterPro" id="IPR013740">
    <property type="entry name" value="Redoxin"/>
</dbReference>
<dbReference type="RefSeq" id="WP_013185956.1">
    <property type="nucleotide sequence ID" value="NC_014230.1"/>
</dbReference>
<dbReference type="GO" id="GO:0017004">
    <property type="term" value="P:cytochrome complex assembly"/>
    <property type="evidence" value="ECO:0007669"/>
    <property type="project" value="UniProtKB-KW"/>
</dbReference>
<evidence type="ECO:0000256" key="3">
    <source>
        <dbReference type="ARBA" id="ARBA00023284"/>
    </source>
</evidence>
<name>A3U4V9_CROAH</name>
<comment type="subcellular location">
    <subcellularLocation>
        <location evidence="1">Cell envelope</location>
    </subcellularLocation>
</comment>
<dbReference type="PROSITE" id="PS00194">
    <property type="entry name" value="THIOREDOXIN_1"/>
    <property type="match status" value="1"/>
</dbReference>
<keyword evidence="3" id="KW-0676">Redox-active center</keyword>
<sequence length="189" mass="21905">MKTIFKFLKKQWQNVLLLFFIVLLLIPQTRFKIQVFAQQLLAFSPSIEETSKEVNLSNWEIVDANGMVLRVEHINKPLVVNFWATWCPPCVAEMPSFQNVYNDYKDDVVFVFLSNEDVKTTKAFAEKHNYTLPFYTSTNSLPEAFNSDQLPTTYVLDAKDNLIINHTGSANWNSKKFRSTLDELLSKPE</sequence>
<dbReference type="Proteomes" id="UP000002297">
    <property type="component" value="Chromosome"/>
</dbReference>
<dbReference type="Gene3D" id="3.40.30.10">
    <property type="entry name" value="Glutaredoxin"/>
    <property type="match status" value="1"/>
</dbReference>
<dbReference type="GO" id="GO:0016491">
    <property type="term" value="F:oxidoreductase activity"/>
    <property type="evidence" value="ECO:0007669"/>
    <property type="project" value="InterPro"/>
</dbReference>
<dbReference type="CDD" id="cd02966">
    <property type="entry name" value="TlpA_like_family"/>
    <property type="match status" value="1"/>
</dbReference>
<evidence type="ECO:0000313" key="6">
    <source>
        <dbReference type="Proteomes" id="UP000002297"/>
    </source>
</evidence>
<dbReference type="OrthoDB" id="9815205at2"/>
<dbReference type="InterPro" id="IPR013766">
    <property type="entry name" value="Thioredoxin_domain"/>
</dbReference>
<reference evidence="5 6" key="1">
    <citation type="journal article" date="2010" name="J. Bacteriol.">
        <title>The complete genome sequence of Croceibacter atlanticus HTCC2559T.</title>
        <authorList>
            <person name="Oh H.M."/>
            <person name="Kang I."/>
            <person name="Ferriera S."/>
            <person name="Giovannoni S.J."/>
            <person name="Cho J.C."/>
        </authorList>
    </citation>
    <scope>NUCLEOTIDE SEQUENCE [LARGE SCALE GENOMIC DNA]</scope>
    <source>
        <strain evidence="6">ATCC BAA-628 / HTCC2559 / KCTC 12090</strain>
    </source>
</reference>
<protein>
    <submittedName>
        <fullName evidence="5">Thiol-disulfide isomerase/thioredoxin-like protein</fullName>
    </submittedName>
</protein>
<evidence type="ECO:0000259" key="4">
    <source>
        <dbReference type="PROSITE" id="PS51352"/>
    </source>
</evidence>
<dbReference type="GeneID" id="89451988"/>
<dbReference type="PANTHER" id="PTHR42852:SF17">
    <property type="entry name" value="THIOREDOXIN-LIKE PROTEIN HI_1115"/>
    <property type="match status" value="1"/>
</dbReference>
<dbReference type="InterPro" id="IPR036249">
    <property type="entry name" value="Thioredoxin-like_sf"/>
</dbReference>
<proteinExistence type="predicted"/>
<dbReference type="SUPFAM" id="SSF52833">
    <property type="entry name" value="Thioredoxin-like"/>
    <property type="match status" value="1"/>
</dbReference>
<dbReference type="KEGG" id="cat:CA2559_00935"/>
<dbReference type="Pfam" id="PF08534">
    <property type="entry name" value="Redoxin"/>
    <property type="match status" value="1"/>
</dbReference>
<dbReference type="eggNOG" id="COG0526">
    <property type="taxonomic scope" value="Bacteria"/>
</dbReference>
<dbReference type="EMBL" id="CP002046">
    <property type="protein sequence ID" value="EAP87276.1"/>
    <property type="molecule type" value="Genomic_DNA"/>
</dbReference>
<dbReference type="InterPro" id="IPR017937">
    <property type="entry name" value="Thioredoxin_CS"/>
</dbReference>
<keyword evidence="2" id="KW-0201">Cytochrome c-type biogenesis</keyword>
<dbReference type="PROSITE" id="PS51352">
    <property type="entry name" value="THIOREDOXIN_2"/>
    <property type="match status" value="1"/>
</dbReference>
<dbReference type="GO" id="GO:0030313">
    <property type="term" value="C:cell envelope"/>
    <property type="evidence" value="ECO:0007669"/>
    <property type="project" value="UniProtKB-SubCell"/>
</dbReference>
<organism evidence="5 6">
    <name type="scientific">Croceibacter atlanticus (strain ATCC BAA-628 / JCM 21780 / CIP 108009 / IAM 15332 / KCTC 12090 / HTCC2559)</name>
    <dbReference type="NCBI Taxonomy" id="216432"/>
    <lineage>
        <taxon>Bacteria</taxon>
        <taxon>Pseudomonadati</taxon>
        <taxon>Bacteroidota</taxon>
        <taxon>Flavobacteriia</taxon>
        <taxon>Flavobacteriales</taxon>
        <taxon>Flavobacteriaceae</taxon>
        <taxon>Croceibacter</taxon>
    </lineage>
</organism>
<dbReference type="HOGENOM" id="CLU_042529_11_0_10"/>
<evidence type="ECO:0000256" key="1">
    <source>
        <dbReference type="ARBA" id="ARBA00004196"/>
    </source>
</evidence>
<keyword evidence="6" id="KW-1185">Reference proteome</keyword>